<comment type="caution">
    <text evidence="1">The sequence shown here is derived from an EMBL/GenBank/DDBJ whole genome shotgun (WGS) entry which is preliminary data.</text>
</comment>
<dbReference type="Pfam" id="PF05638">
    <property type="entry name" value="T6SS_HCP"/>
    <property type="match status" value="1"/>
</dbReference>
<dbReference type="Gene3D" id="2.30.110.20">
    <property type="entry name" value="Hcp1-like"/>
    <property type="match status" value="1"/>
</dbReference>
<accession>A0A316ACS8</accession>
<dbReference type="InterPro" id="IPR008514">
    <property type="entry name" value="T6SS_Hcp"/>
</dbReference>
<evidence type="ECO:0000313" key="1">
    <source>
        <dbReference type="EMBL" id="PWJ54780.1"/>
    </source>
</evidence>
<sequence>MKNNYLLQFCLFFLVVGFQSHAQGIYLYMEDVTTGSGLASPHDNEIKLTSAQMDVSKEGSAAPAFSEYSLTKDLDMSSASLMTHVVTGAIPKFVEIRYYNSTNEIVSRVELQNALVTKYSASSADCGGSCPTLSESFSISFGGIQVVHQSNLKDPTFFNYNYTP</sequence>
<dbReference type="AlphaFoldDB" id="A0A316ACS8"/>
<reference evidence="1 2" key="1">
    <citation type="submission" date="2018-03" db="EMBL/GenBank/DDBJ databases">
        <title>Genomic Encyclopedia of Archaeal and Bacterial Type Strains, Phase II (KMG-II): from individual species to whole genera.</title>
        <authorList>
            <person name="Goeker M."/>
        </authorList>
    </citation>
    <scope>NUCLEOTIDE SEQUENCE [LARGE SCALE GENOMIC DNA]</scope>
    <source>
        <strain evidence="1 2">DSM 100346</strain>
    </source>
</reference>
<organism evidence="1 2">
    <name type="scientific">Dyadobacter jejuensis</name>
    <dbReference type="NCBI Taxonomy" id="1082580"/>
    <lineage>
        <taxon>Bacteria</taxon>
        <taxon>Pseudomonadati</taxon>
        <taxon>Bacteroidota</taxon>
        <taxon>Cytophagia</taxon>
        <taxon>Cytophagales</taxon>
        <taxon>Spirosomataceae</taxon>
        <taxon>Dyadobacter</taxon>
    </lineage>
</organism>
<evidence type="ECO:0000313" key="2">
    <source>
        <dbReference type="Proteomes" id="UP000245880"/>
    </source>
</evidence>
<dbReference type="SUPFAM" id="SSF141452">
    <property type="entry name" value="Hcp1-like"/>
    <property type="match status" value="1"/>
</dbReference>
<keyword evidence="2" id="KW-1185">Reference proteome</keyword>
<proteinExistence type="predicted"/>
<name>A0A316ACS8_9BACT</name>
<dbReference type="InterPro" id="IPR036624">
    <property type="entry name" value="Hcp1-lik_sf"/>
</dbReference>
<protein>
    <submittedName>
        <fullName evidence="1">Type VI secretion system (T6SS) effector Hcp</fullName>
    </submittedName>
</protein>
<dbReference type="RefSeq" id="WP_158281303.1">
    <property type="nucleotide sequence ID" value="NZ_QGDT01000016.1"/>
</dbReference>
<dbReference type="EMBL" id="QGDT01000016">
    <property type="protein sequence ID" value="PWJ54780.1"/>
    <property type="molecule type" value="Genomic_DNA"/>
</dbReference>
<dbReference type="Proteomes" id="UP000245880">
    <property type="component" value="Unassembled WGS sequence"/>
</dbReference>
<gene>
    <name evidence="1" type="ORF">CLV98_11667</name>
</gene>
<dbReference type="OrthoDB" id="6869716at2"/>